<name>F0XUW2_GROCL</name>
<feature type="compositionally biased region" description="Basic and acidic residues" evidence="7">
    <location>
        <begin position="652"/>
        <end position="663"/>
    </location>
</feature>
<evidence type="ECO:0000256" key="1">
    <source>
        <dbReference type="ARBA" id="ARBA00022723"/>
    </source>
</evidence>
<feature type="compositionally biased region" description="Low complexity" evidence="7">
    <location>
        <begin position="608"/>
        <end position="622"/>
    </location>
</feature>
<dbReference type="SUPFAM" id="SSF57701">
    <property type="entry name" value="Zn2/Cys6 DNA-binding domain"/>
    <property type="match status" value="1"/>
</dbReference>
<dbReference type="Pfam" id="PF00172">
    <property type="entry name" value="Zn_clus"/>
    <property type="match status" value="1"/>
</dbReference>
<dbReference type="InParanoid" id="F0XUW2"/>
<sequence length="663" mass="73142">MQTLTSTYHLRLAEPQTSLGRRRDCLDLARFSLDLTWARAESERAARAKAYPSPPMSGSPPLPSKPTHEAGGWSQGRQQSTSHDAYRGSALTTASIADVHRPAIIQQPQQQQQQQQQHRSSVDSYAHPHPHSHAQQHQYQQQQPPPPPTQTPLSYPRPYSLYSRSEDPSDPRSMSSSAYASPQLLDPAMPAHLPYLPPLPGPGPMQQGYPISVPSRPPPPSQVPSPNSVSAPGPSGREDSIQPFDSPKSQRKTKGHVASACVPCKRAHLRCDSQRPCSRCLSNNKEDACVDVQHKKRGRPRLREERDLRYDLSGRGGPGGHPAESALHRPQILYGQSPSSMGTGFIERGGLAEANVYSAPPSISTMHPVPAAYLTMNLGITKASSSFSDAVGHQNTIGLNLRDLTLPADDRSLQTLLHQMHDERRRKDPQYLPPIFPEREQDRVIQALGFSSDDMARFSLDRPEYITFRSQDGQQRGFRAQFGLAKQDSIYFIVLLLHVEMRSFGHPTPSPQSREVPYAYPPLQHPPQHQAFSHSTPVAATFDVTRSRLATDLGSGPALHPPPPSGPVMAVLSPALPSTYSAFSSRSEYLAGPSSYQTPRSAPGLVAQPHQQQPPSSYQLPPIRSRHEARPLEFLPTTRDDKTRVDIGGLIDKPEPLDRRPSR</sequence>
<reference evidence="9 10" key="1">
    <citation type="journal article" date="2011" name="Proc. Natl. Acad. Sci. U.S.A.">
        <title>Genome and transcriptome analyses of the mountain pine beetle-fungal symbiont Grosmannia clavigera, a lodgepole pine pathogen.</title>
        <authorList>
            <person name="DiGuistini S."/>
            <person name="Wang Y."/>
            <person name="Liao N.Y."/>
            <person name="Taylor G."/>
            <person name="Tanguay P."/>
            <person name="Feau N."/>
            <person name="Henrissat B."/>
            <person name="Chan S.K."/>
            <person name="Hesse-Orce U."/>
            <person name="Alamouti S.M."/>
            <person name="Tsui C.K.M."/>
            <person name="Docking R.T."/>
            <person name="Levasseur A."/>
            <person name="Haridas S."/>
            <person name="Robertson G."/>
            <person name="Birol I."/>
            <person name="Holt R.A."/>
            <person name="Marra M.A."/>
            <person name="Hamelin R.C."/>
            <person name="Hirst M."/>
            <person name="Jones S.J.M."/>
            <person name="Bohlmann J."/>
            <person name="Breuil C."/>
        </authorList>
    </citation>
    <scope>NUCLEOTIDE SEQUENCE [LARGE SCALE GENOMIC DNA]</scope>
    <source>
        <strain evidence="10">kw1407 / UAMH 11150</strain>
    </source>
</reference>
<protein>
    <submittedName>
        <fullName evidence="9">C6 zinc finger domain containing protein</fullName>
    </submittedName>
</protein>
<proteinExistence type="predicted"/>
<dbReference type="PROSITE" id="PS50048">
    <property type="entry name" value="ZN2_CY6_FUNGAL_2"/>
    <property type="match status" value="1"/>
</dbReference>
<dbReference type="AlphaFoldDB" id="F0XUW2"/>
<evidence type="ECO:0000313" key="9">
    <source>
        <dbReference type="EMBL" id="EFW98481.1"/>
    </source>
</evidence>
<keyword evidence="4" id="KW-0238">DNA-binding</keyword>
<evidence type="ECO:0000256" key="7">
    <source>
        <dbReference type="SAM" id="MobiDB-lite"/>
    </source>
</evidence>
<dbReference type="PANTHER" id="PTHR47659:SF4">
    <property type="entry name" value="ZN(II)2CYS6 TRANSCRIPTION FACTOR (EUROFUNG)"/>
    <property type="match status" value="1"/>
</dbReference>
<keyword evidence="10" id="KW-1185">Reference proteome</keyword>
<feature type="compositionally biased region" description="Low complexity" evidence="7">
    <location>
        <begin position="151"/>
        <end position="163"/>
    </location>
</feature>
<dbReference type="OrthoDB" id="5575144at2759"/>
<feature type="region of interest" description="Disordered" evidence="7">
    <location>
        <begin position="191"/>
        <end position="256"/>
    </location>
</feature>
<keyword evidence="6" id="KW-0539">Nucleus</keyword>
<dbReference type="InterPro" id="IPR036864">
    <property type="entry name" value="Zn2-C6_fun-type_DNA-bd_sf"/>
</dbReference>
<evidence type="ECO:0000256" key="5">
    <source>
        <dbReference type="ARBA" id="ARBA00023163"/>
    </source>
</evidence>
<dbReference type="GeneID" id="25977533"/>
<keyword evidence="5" id="KW-0804">Transcription</keyword>
<organism evidence="10">
    <name type="scientific">Grosmannia clavigera (strain kw1407 / UAMH 11150)</name>
    <name type="common">Blue stain fungus</name>
    <name type="synonym">Graphiocladiella clavigera</name>
    <dbReference type="NCBI Taxonomy" id="655863"/>
    <lineage>
        <taxon>Eukaryota</taxon>
        <taxon>Fungi</taxon>
        <taxon>Dikarya</taxon>
        <taxon>Ascomycota</taxon>
        <taxon>Pezizomycotina</taxon>
        <taxon>Sordariomycetes</taxon>
        <taxon>Sordariomycetidae</taxon>
        <taxon>Ophiostomatales</taxon>
        <taxon>Ophiostomataceae</taxon>
        <taxon>Leptographium</taxon>
    </lineage>
</organism>
<dbReference type="eggNOG" id="ENOG502S5NV">
    <property type="taxonomic scope" value="Eukaryota"/>
</dbReference>
<evidence type="ECO:0000259" key="8">
    <source>
        <dbReference type="PROSITE" id="PS50048"/>
    </source>
</evidence>
<dbReference type="GO" id="GO:0000981">
    <property type="term" value="F:DNA-binding transcription factor activity, RNA polymerase II-specific"/>
    <property type="evidence" value="ECO:0007669"/>
    <property type="project" value="InterPro"/>
</dbReference>
<feature type="region of interest" description="Disordered" evidence="7">
    <location>
        <begin position="106"/>
        <end position="178"/>
    </location>
</feature>
<evidence type="ECO:0000313" key="10">
    <source>
        <dbReference type="Proteomes" id="UP000007796"/>
    </source>
</evidence>
<feature type="region of interest" description="Disordered" evidence="7">
    <location>
        <begin position="590"/>
        <end position="663"/>
    </location>
</feature>
<dbReference type="SMART" id="SM00066">
    <property type="entry name" value="GAL4"/>
    <property type="match status" value="1"/>
</dbReference>
<keyword evidence="3" id="KW-0805">Transcription regulation</keyword>
<feature type="compositionally biased region" description="Pro residues" evidence="7">
    <location>
        <begin position="52"/>
        <end position="64"/>
    </location>
</feature>
<feature type="domain" description="Zn(2)-C6 fungal-type" evidence="8">
    <location>
        <begin position="260"/>
        <end position="291"/>
    </location>
</feature>
<dbReference type="InterPro" id="IPR050335">
    <property type="entry name" value="ERT1_acuK_gluconeogen_tf"/>
</dbReference>
<dbReference type="PROSITE" id="PS00463">
    <property type="entry name" value="ZN2_CY6_FUNGAL_1"/>
    <property type="match status" value="1"/>
</dbReference>
<gene>
    <name evidence="9" type="ORF">CMQ_4333</name>
</gene>
<evidence type="ECO:0000256" key="2">
    <source>
        <dbReference type="ARBA" id="ARBA00022833"/>
    </source>
</evidence>
<evidence type="ECO:0000256" key="4">
    <source>
        <dbReference type="ARBA" id="ARBA00023125"/>
    </source>
</evidence>
<dbReference type="GO" id="GO:0003677">
    <property type="term" value="F:DNA binding"/>
    <property type="evidence" value="ECO:0007669"/>
    <property type="project" value="UniProtKB-KW"/>
</dbReference>
<dbReference type="InterPro" id="IPR001138">
    <property type="entry name" value="Zn2Cys6_DnaBD"/>
</dbReference>
<keyword evidence="1" id="KW-0479">Metal-binding</keyword>
<dbReference type="Proteomes" id="UP000007796">
    <property type="component" value="Unassembled WGS sequence"/>
</dbReference>
<dbReference type="GO" id="GO:0008270">
    <property type="term" value="F:zinc ion binding"/>
    <property type="evidence" value="ECO:0007669"/>
    <property type="project" value="InterPro"/>
</dbReference>
<dbReference type="Gene3D" id="4.10.240.10">
    <property type="entry name" value="Zn(2)-C6 fungal-type DNA-binding domain"/>
    <property type="match status" value="1"/>
</dbReference>
<feature type="compositionally biased region" description="Low complexity" evidence="7">
    <location>
        <begin position="106"/>
        <end position="117"/>
    </location>
</feature>
<dbReference type="PANTHER" id="PTHR47659">
    <property type="entry name" value="ZN(II)2CYS6 TRANSCRIPTION FACTOR (EUROFUNG)-RELATED"/>
    <property type="match status" value="1"/>
</dbReference>
<dbReference type="CDD" id="cd00067">
    <property type="entry name" value="GAL4"/>
    <property type="match status" value="1"/>
</dbReference>
<dbReference type="HOGENOM" id="CLU_028977_0_0_1"/>
<keyword evidence="2" id="KW-0862">Zinc</keyword>
<evidence type="ECO:0000256" key="3">
    <source>
        <dbReference type="ARBA" id="ARBA00023015"/>
    </source>
</evidence>
<evidence type="ECO:0000256" key="6">
    <source>
        <dbReference type="ARBA" id="ARBA00023242"/>
    </source>
</evidence>
<accession>F0XUW2</accession>
<feature type="compositionally biased region" description="Low complexity" evidence="7">
    <location>
        <begin position="204"/>
        <end position="214"/>
    </location>
</feature>
<feature type="region of interest" description="Disordered" evidence="7">
    <location>
        <begin position="42"/>
        <end position="85"/>
    </location>
</feature>
<dbReference type="RefSeq" id="XP_014167964.1">
    <property type="nucleotide sequence ID" value="XM_014312489.1"/>
</dbReference>
<dbReference type="EMBL" id="GL630006">
    <property type="protein sequence ID" value="EFW98481.1"/>
    <property type="molecule type" value="Genomic_DNA"/>
</dbReference>